<keyword evidence="1" id="KW-0677">Repeat</keyword>
<evidence type="ECO:0000313" key="6">
    <source>
        <dbReference type="Proteomes" id="UP001652623"/>
    </source>
</evidence>
<feature type="region of interest" description="Disordered" evidence="4">
    <location>
        <begin position="324"/>
        <end position="344"/>
    </location>
</feature>
<evidence type="ECO:0000259" key="5">
    <source>
        <dbReference type="PROSITE" id="PS50102"/>
    </source>
</evidence>
<dbReference type="FunFam" id="3.30.70.330:FF:000040">
    <property type="entry name" value="Heterogeneous nuclear ribonucleoprotein A2/B1"/>
    <property type="match status" value="1"/>
</dbReference>
<evidence type="ECO:0000256" key="3">
    <source>
        <dbReference type="PROSITE-ProRule" id="PRU00176"/>
    </source>
</evidence>
<proteinExistence type="predicted"/>
<dbReference type="GeneID" id="107420603"/>
<dbReference type="RefSeq" id="XP_015885089.3">
    <property type="nucleotide sequence ID" value="XM_016029603.4"/>
</dbReference>
<dbReference type="FunCoup" id="A0A6P4AH41">
    <property type="interactions" value="193"/>
</dbReference>
<name>A0A6P4AH41_ZIZJJ</name>
<dbReference type="SMART" id="SM00360">
    <property type="entry name" value="RRM"/>
    <property type="match status" value="2"/>
</dbReference>
<dbReference type="GO" id="GO:0003729">
    <property type="term" value="F:mRNA binding"/>
    <property type="evidence" value="ECO:0007669"/>
    <property type="project" value="TreeGrafter"/>
</dbReference>
<dbReference type="InParanoid" id="A0A6P4AH41"/>
<evidence type="ECO:0000256" key="1">
    <source>
        <dbReference type="ARBA" id="ARBA00022737"/>
    </source>
</evidence>
<dbReference type="Pfam" id="PF00076">
    <property type="entry name" value="RRM_1"/>
    <property type="match status" value="2"/>
</dbReference>
<evidence type="ECO:0000313" key="7">
    <source>
        <dbReference type="RefSeq" id="XP_015885089.3"/>
    </source>
</evidence>
<dbReference type="PROSITE" id="PS50102">
    <property type="entry name" value="RRM"/>
    <property type="match status" value="2"/>
</dbReference>
<evidence type="ECO:0000256" key="4">
    <source>
        <dbReference type="SAM" id="MobiDB-lite"/>
    </source>
</evidence>
<dbReference type="PANTHER" id="PTHR48032:SF12">
    <property type="entry name" value="RRM DOMAIN-CONTAINING PROTEIN"/>
    <property type="match status" value="1"/>
</dbReference>
<keyword evidence="6" id="KW-1185">Reference proteome</keyword>
<dbReference type="AlphaFoldDB" id="A0A6P4AH41"/>
<organism evidence="6 7">
    <name type="scientific">Ziziphus jujuba</name>
    <name type="common">Chinese jujube</name>
    <name type="synonym">Ziziphus sativa</name>
    <dbReference type="NCBI Taxonomy" id="326968"/>
    <lineage>
        <taxon>Eukaryota</taxon>
        <taxon>Viridiplantae</taxon>
        <taxon>Streptophyta</taxon>
        <taxon>Embryophyta</taxon>
        <taxon>Tracheophyta</taxon>
        <taxon>Spermatophyta</taxon>
        <taxon>Magnoliopsida</taxon>
        <taxon>eudicotyledons</taxon>
        <taxon>Gunneridae</taxon>
        <taxon>Pentapetalae</taxon>
        <taxon>rosids</taxon>
        <taxon>fabids</taxon>
        <taxon>Rosales</taxon>
        <taxon>Rhamnaceae</taxon>
        <taxon>Paliureae</taxon>
        <taxon>Ziziphus</taxon>
    </lineage>
</organism>
<gene>
    <name evidence="7" type="primary">LOC107420603</name>
</gene>
<dbReference type="InterPro" id="IPR012677">
    <property type="entry name" value="Nucleotide-bd_a/b_plait_sf"/>
</dbReference>
<dbReference type="KEGG" id="zju:107420603"/>
<feature type="domain" description="RRM" evidence="5">
    <location>
        <begin position="6"/>
        <end position="82"/>
    </location>
</feature>
<dbReference type="PANTHER" id="PTHR48032">
    <property type="entry name" value="RNA-BINDING PROTEIN MUSASHI HOMOLOG RBP6"/>
    <property type="match status" value="1"/>
</dbReference>
<feature type="compositionally biased region" description="Low complexity" evidence="4">
    <location>
        <begin position="93"/>
        <end position="104"/>
    </location>
</feature>
<keyword evidence="2 3" id="KW-0694">RNA-binding</keyword>
<dbReference type="GO" id="GO:0006417">
    <property type="term" value="P:regulation of translation"/>
    <property type="evidence" value="ECO:0007669"/>
    <property type="project" value="TreeGrafter"/>
</dbReference>
<feature type="region of interest" description="Disordered" evidence="4">
    <location>
        <begin position="82"/>
        <end position="104"/>
    </location>
</feature>
<feature type="domain" description="RRM" evidence="5">
    <location>
        <begin position="109"/>
        <end position="186"/>
    </location>
</feature>
<protein>
    <submittedName>
        <fullName evidence="7">RNA-binding protein 1</fullName>
    </submittedName>
</protein>
<dbReference type="SUPFAM" id="SSF54928">
    <property type="entry name" value="RNA-binding domain, RBD"/>
    <property type="match status" value="2"/>
</dbReference>
<reference evidence="7" key="1">
    <citation type="submission" date="2025-08" db="UniProtKB">
        <authorList>
            <consortium name="RefSeq"/>
        </authorList>
    </citation>
    <scope>IDENTIFICATION</scope>
    <source>
        <tissue evidence="7">Seedling</tissue>
    </source>
</reference>
<evidence type="ECO:0000256" key="2">
    <source>
        <dbReference type="ARBA" id="ARBA00022884"/>
    </source>
</evidence>
<accession>A0A6P4AH41</accession>
<dbReference type="Gene3D" id="3.30.70.330">
    <property type="match status" value="2"/>
</dbReference>
<dbReference type="CDD" id="cd12330">
    <property type="entry name" value="RRM2_Hrp1p"/>
    <property type="match status" value="1"/>
</dbReference>
<dbReference type="InterPro" id="IPR000504">
    <property type="entry name" value="RRM_dom"/>
</dbReference>
<dbReference type="Proteomes" id="UP001652623">
    <property type="component" value="Chromosome 5"/>
</dbReference>
<dbReference type="InterPro" id="IPR035979">
    <property type="entry name" value="RBD_domain_sf"/>
</dbReference>
<sequence length="344" mass="37748">MDRDQAKLFVGGISRDTSEDTLKDHFDKYGAVMGSVVAKDKTTKNPRGFGFVWFSDPSSADKALTDTHVIGGRTVEVKKAIPRNEQSKNQQLSNGMSMSDNNSNQIRTRKIFVGGLPTDLTEEDFKNYFERFGRVTDVVVMHDSMTHRPRGFGFITYDLEDSVENVMQNSFHELNGRLVEVKRAVPKEENNWNGNGYYVRNGGGRGSSGNVYPPGNYSPYGPRYAPNHAPAPYFVYNGYGSFYNGTGVYNGWYPGFDYGVAPIANGYGRGNGVRAGLFPYGNTSVYPAYMNGDVSAIDLAAVAWPGVNVKVNQVFLGIGRSLHSTEGGKQEANPLSDAASSKQD</sequence>